<dbReference type="Pfam" id="PF00085">
    <property type="entry name" value="Thioredoxin"/>
    <property type="match status" value="1"/>
</dbReference>
<feature type="domain" description="Thioredoxin" evidence="1">
    <location>
        <begin position="8"/>
        <end position="133"/>
    </location>
</feature>
<sequence>MGSTISALFGGASAAAAEDSSTEPSSVISFHSSNRWELHYSTIKDSNQLMVIDFAASWCGPCKLMEPAIQSMASKFSDVEFAKIDVDELPDVAREFEVQAMPTFVLVKRGKEVDRVLGARKDELETKIVKHRSPQSGA</sequence>
<dbReference type="AlphaFoldDB" id="A0AAD3XWZ0"/>
<dbReference type="Gene3D" id="3.40.30.10">
    <property type="entry name" value="Glutaredoxin"/>
    <property type="match status" value="1"/>
</dbReference>
<proteinExistence type="predicted"/>
<name>A0AAD3XWZ0_NEPGR</name>
<gene>
    <name evidence="2" type="ORF">Nepgr_021146</name>
</gene>
<dbReference type="SUPFAM" id="SSF52833">
    <property type="entry name" value="Thioredoxin-like"/>
    <property type="match status" value="1"/>
</dbReference>
<dbReference type="InterPro" id="IPR013766">
    <property type="entry name" value="Thioredoxin_domain"/>
</dbReference>
<dbReference type="EMBL" id="BSYO01000020">
    <property type="protein sequence ID" value="GMH19305.1"/>
    <property type="molecule type" value="Genomic_DNA"/>
</dbReference>
<organism evidence="2 3">
    <name type="scientific">Nepenthes gracilis</name>
    <name type="common">Slender pitcher plant</name>
    <dbReference type="NCBI Taxonomy" id="150966"/>
    <lineage>
        <taxon>Eukaryota</taxon>
        <taxon>Viridiplantae</taxon>
        <taxon>Streptophyta</taxon>
        <taxon>Embryophyta</taxon>
        <taxon>Tracheophyta</taxon>
        <taxon>Spermatophyta</taxon>
        <taxon>Magnoliopsida</taxon>
        <taxon>eudicotyledons</taxon>
        <taxon>Gunneridae</taxon>
        <taxon>Pentapetalae</taxon>
        <taxon>Caryophyllales</taxon>
        <taxon>Nepenthaceae</taxon>
        <taxon>Nepenthes</taxon>
    </lineage>
</organism>
<accession>A0AAD3XWZ0</accession>
<reference evidence="2" key="1">
    <citation type="submission" date="2023-05" db="EMBL/GenBank/DDBJ databases">
        <title>Nepenthes gracilis genome sequencing.</title>
        <authorList>
            <person name="Fukushima K."/>
        </authorList>
    </citation>
    <scope>NUCLEOTIDE SEQUENCE</scope>
    <source>
        <strain evidence="2">SING2019-196</strain>
    </source>
</reference>
<comment type="caution">
    <text evidence="2">The sequence shown here is derived from an EMBL/GenBank/DDBJ whole genome shotgun (WGS) entry which is preliminary data.</text>
</comment>
<dbReference type="CDD" id="cd02947">
    <property type="entry name" value="TRX_family"/>
    <property type="match status" value="1"/>
</dbReference>
<evidence type="ECO:0000313" key="2">
    <source>
        <dbReference type="EMBL" id="GMH19305.1"/>
    </source>
</evidence>
<dbReference type="PRINTS" id="PR00421">
    <property type="entry name" value="THIOREDOXIN"/>
</dbReference>
<evidence type="ECO:0000313" key="3">
    <source>
        <dbReference type="Proteomes" id="UP001279734"/>
    </source>
</evidence>
<protein>
    <recommendedName>
        <fullName evidence="1">Thioredoxin domain-containing protein</fullName>
    </recommendedName>
</protein>
<dbReference type="PROSITE" id="PS51352">
    <property type="entry name" value="THIOREDOXIN_2"/>
    <property type="match status" value="1"/>
</dbReference>
<dbReference type="Proteomes" id="UP001279734">
    <property type="component" value="Unassembled WGS sequence"/>
</dbReference>
<dbReference type="PANTHER" id="PTHR10438:SF413">
    <property type="entry name" value="THIOREDOXIN H2"/>
    <property type="match status" value="1"/>
</dbReference>
<evidence type="ECO:0000259" key="1">
    <source>
        <dbReference type="PROSITE" id="PS51352"/>
    </source>
</evidence>
<dbReference type="PANTHER" id="PTHR10438">
    <property type="entry name" value="THIOREDOXIN"/>
    <property type="match status" value="1"/>
</dbReference>
<dbReference type="InterPro" id="IPR036249">
    <property type="entry name" value="Thioredoxin-like_sf"/>
</dbReference>
<keyword evidence="3" id="KW-1185">Reference proteome</keyword>
<dbReference type="InterPro" id="IPR050620">
    <property type="entry name" value="Thioredoxin_H-type-like"/>
</dbReference>